<sequence length="87" mass="9810">FACIIAESQRTVQGGGFPPLANVSHCQKANFRMLRGDTQRTILPPELGRQRGVCQPVNKRIHKKRTEEMFHTQAIPSFTCATLEDLM</sequence>
<proteinExistence type="predicted"/>
<gene>
    <name evidence="1" type="ORF">AVEN_94194_1</name>
</gene>
<reference evidence="1 2" key="1">
    <citation type="journal article" date="2019" name="Sci. Rep.">
        <title>Orb-weaving spider Araneus ventricosus genome elucidates the spidroin gene catalogue.</title>
        <authorList>
            <person name="Kono N."/>
            <person name="Nakamura H."/>
            <person name="Ohtoshi R."/>
            <person name="Moran D.A.P."/>
            <person name="Shinohara A."/>
            <person name="Yoshida Y."/>
            <person name="Fujiwara M."/>
            <person name="Mori M."/>
            <person name="Tomita M."/>
            <person name="Arakawa K."/>
        </authorList>
    </citation>
    <scope>NUCLEOTIDE SEQUENCE [LARGE SCALE GENOMIC DNA]</scope>
</reference>
<dbReference type="Proteomes" id="UP000499080">
    <property type="component" value="Unassembled WGS sequence"/>
</dbReference>
<dbReference type="AlphaFoldDB" id="A0A4Y2Q791"/>
<name>A0A4Y2Q791_ARAVE</name>
<organism evidence="1 2">
    <name type="scientific">Araneus ventricosus</name>
    <name type="common">Orbweaver spider</name>
    <name type="synonym">Epeira ventricosa</name>
    <dbReference type="NCBI Taxonomy" id="182803"/>
    <lineage>
        <taxon>Eukaryota</taxon>
        <taxon>Metazoa</taxon>
        <taxon>Ecdysozoa</taxon>
        <taxon>Arthropoda</taxon>
        <taxon>Chelicerata</taxon>
        <taxon>Arachnida</taxon>
        <taxon>Araneae</taxon>
        <taxon>Araneomorphae</taxon>
        <taxon>Entelegynae</taxon>
        <taxon>Araneoidea</taxon>
        <taxon>Araneidae</taxon>
        <taxon>Araneus</taxon>
    </lineage>
</organism>
<comment type="caution">
    <text evidence="1">The sequence shown here is derived from an EMBL/GenBank/DDBJ whole genome shotgun (WGS) entry which is preliminary data.</text>
</comment>
<dbReference type="EMBL" id="BGPR01012880">
    <property type="protein sequence ID" value="GBN58156.1"/>
    <property type="molecule type" value="Genomic_DNA"/>
</dbReference>
<accession>A0A4Y2Q791</accession>
<evidence type="ECO:0000313" key="2">
    <source>
        <dbReference type="Proteomes" id="UP000499080"/>
    </source>
</evidence>
<keyword evidence="2" id="KW-1185">Reference proteome</keyword>
<evidence type="ECO:0000313" key="1">
    <source>
        <dbReference type="EMBL" id="GBN58156.1"/>
    </source>
</evidence>
<protein>
    <submittedName>
        <fullName evidence="1">Uncharacterized protein</fullName>
    </submittedName>
</protein>
<feature type="non-terminal residue" evidence="1">
    <location>
        <position position="1"/>
    </location>
</feature>